<dbReference type="Proteomes" id="UP000279995">
    <property type="component" value="Chromosome I"/>
</dbReference>
<sequence length="224" mass="26563">MNLKYERIKFNWESFIYLIRFNKLLRYKERIVKALPLLITLLSFYSNAETKIFEEFQFYEVAPTSKNDLLRTLNRTSPIRENGEVFHGYTKYNINWRFWWKTNDNQCVFTKVETTLKLKYTLPKLKSSKSDVNAIWSNWYPNLKIHEEGHAELAKNIANKIDKRLLSIGPKSDCNILEKSANNLAYKLMDELKEANKNYDVNTNHGETQKAWLYLHLDKSGGNH</sequence>
<proteinExistence type="predicted"/>
<dbReference type="InterPro" id="IPR010321">
    <property type="entry name" value="DUF922"/>
</dbReference>
<dbReference type="EMBL" id="CP033065">
    <property type="protein sequence ID" value="AYM86683.1"/>
    <property type="molecule type" value="Genomic_DNA"/>
</dbReference>
<gene>
    <name evidence="1" type="ORF">D9T18_08160</name>
</gene>
<accession>A0AAD0XCT9</accession>
<reference evidence="1 2" key="1">
    <citation type="submission" date="2018-10" db="EMBL/GenBank/DDBJ databases">
        <title>Complete Genome Sequence and Transcriptomic Profiles of a Marine Bacterium, Pseudoalteromonas agarivorans Hao 2018.</title>
        <authorList>
            <person name="Hao L."/>
        </authorList>
    </citation>
    <scope>NUCLEOTIDE SEQUENCE [LARGE SCALE GENOMIC DNA]</scope>
    <source>
        <strain evidence="1 2">Hao 2018</strain>
    </source>
</reference>
<dbReference type="Pfam" id="PF06037">
    <property type="entry name" value="DUF922"/>
    <property type="match status" value="1"/>
</dbReference>
<evidence type="ECO:0000313" key="1">
    <source>
        <dbReference type="EMBL" id="AYM86683.1"/>
    </source>
</evidence>
<name>A0AAD0XCT9_9GAMM</name>
<protein>
    <submittedName>
        <fullName evidence="1">DUF922 domain-containing protein</fullName>
    </submittedName>
</protein>
<organism evidence="1 2">
    <name type="scientific">Pseudoalteromonas agarivorans</name>
    <dbReference type="NCBI Taxonomy" id="176102"/>
    <lineage>
        <taxon>Bacteria</taxon>
        <taxon>Pseudomonadati</taxon>
        <taxon>Pseudomonadota</taxon>
        <taxon>Gammaproteobacteria</taxon>
        <taxon>Alteromonadales</taxon>
        <taxon>Pseudoalteromonadaceae</taxon>
        <taxon>Pseudoalteromonas</taxon>
    </lineage>
</organism>
<dbReference type="AlphaFoldDB" id="A0AAD0XCT9"/>
<evidence type="ECO:0000313" key="2">
    <source>
        <dbReference type="Proteomes" id="UP000279995"/>
    </source>
</evidence>